<dbReference type="EMBL" id="JAXOJX010000048">
    <property type="protein sequence ID" value="MDZ5459675.1"/>
    <property type="molecule type" value="Genomic_DNA"/>
</dbReference>
<protein>
    <submittedName>
        <fullName evidence="1">Uncharacterized protein</fullName>
    </submittedName>
</protein>
<keyword evidence="2" id="KW-1185">Reference proteome</keyword>
<gene>
    <name evidence="1" type="ORF">SM757_24150</name>
</gene>
<accession>A0ABU5IL88</accession>
<name>A0ABU5IL88_9BURK</name>
<sequence length="73" mass="8027">MSMSVPACYVFGIADDYAWHIGKIACAVAQRTTWALSAAPFDFFTIFSAGLIKSKEVKEIKACGQLGFIYKNQ</sequence>
<evidence type="ECO:0000313" key="1">
    <source>
        <dbReference type="EMBL" id="MDZ5459675.1"/>
    </source>
</evidence>
<reference evidence="1 2" key="1">
    <citation type="submission" date="2023-11" db="EMBL/GenBank/DDBJ databases">
        <title>Draft genome of Azohydromonas lata strain H1 (DSM1123), a polyhydroxyalkanoate producer.</title>
        <authorList>
            <person name="Traversa D."/>
            <person name="D'Addabbo P."/>
            <person name="Pazzani C."/>
            <person name="Manzari C."/>
            <person name="Chiara M."/>
            <person name="Scrascia M."/>
        </authorList>
    </citation>
    <scope>NUCLEOTIDE SEQUENCE [LARGE SCALE GENOMIC DNA]</scope>
    <source>
        <strain evidence="1 2">H1</strain>
    </source>
</reference>
<comment type="caution">
    <text evidence="1">The sequence shown here is derived from an EMBL/GenBank/DDBJ whole genome shotgun (WGS) entry which is preliminary data.</text>
</comment>
<dbReference type="RefSeq" id="WP_322467347.1">
    <property type="nucleotide sequence ID" value="NZ_JAXOJX010000048.1"/>
</dbReference>
<evidence type="ECO:0000313" key="2">
    <source>
        <dbReference type="Proteomes" id="UP001293718"/>
    </source>
</evidence>
<dbReference type="Proteomes" id="UP001293718">
    <property type="component" value="Unassembled WGS sequence"/>
</dbReference>
<proteinExistence type="predicted"/>
<organism evidence="1 2">
    <name type="scientific">Azohydromonas lata</name>
    <dbReference type="NCBI Taxonomy" id="45677"/>
    <lineage>
        <taxon>Bacteria</taxon>
        <taxon>Pseudomonadati</taxon>
        <taxon>Pseudomonadota</taxon>
        <taxon>Betaproteobacteria</taxon>
        <taxon>Burkholderiales</taxon>
        <taxon>Sphaerotilaceae</taxon>
        <taxon>Azohydromonas</taxon>
    </lineage>
</organism>